<feature type="domain" description="GATA-type" evidence="8">
    <location>
        <begin position="206"/>
        <end position="259"/>
    </location>
</feature>
<evidence type="ECO:0000256" key="3">
    <source>
        <dbReference type="ARBA" id="ARBA00022771"/>
    </source>
</evidence>
<accession>A0A8H7VC01</accession>
<keyword evidence="4" id="KW-0862">Zinc</keyword>
<sequence length="385" mass="43108">MQQHNQAYSSALFLCDEPQPINHNDLNLNYNINLLPVNHNQTKNYNQNNDVNILQQPLLLTALPINNYSYDDIFDYSTLNLFNTPIHADNHNIVFTTTGSASSSSTTNNNSATIAAVSPPTSSASNCSYYEGEGSLSPILYTSNAILSFHSDEDAEWGQHHEKKRGRKRKNLTDNKKKRNYAHNMQLPSSSSSSSTTTTTTTPSKGNGSTRCTNCRTGNTPLWRRNPQGQPLCNACGLFLKLHGTVRPLSLKTDIIKKRNRSGSQKDGSSSKADEDDNDETIIQKQSTSHRKRRQANTKRKQDTYSIASSSSTPSLSDLYEENEYFYNTNAITPKHSHQQNELLLVDDVFLGTGGNDINYFIHDNSSNDFNYTTNSNTTTYDFFL</sequence>
<evidence type="ECO:0000259" key="8">
    <source>
        <dbReference type="PROSITE" id="PS50114"/>
    </source>
</evidence>
<evidence type="ECO:0000313" key="10">
    <source>
        <dbReference type="Proteomes" id="UP000650833"/>
    </source>
</evidence>
<dbReference type="GO" id="GO:0000122">
    <property type="term" value="P:negative regulation of transcription by RNA polymerase II"/>
    <property type="evidence" value="ECO:0007669"/>
    <property type="project" value="TreeGrafter"/>
</dbReference>
<evidence type="ECO:0000256" key="6">
    <source>
        <dbReference type="PROSITE-ProRule" id="PRU00094"/>
    </source>
</evidence>
<protein>
    <recommendedName>
        <fullName evidence="8">GATA-type domain-containing protein</fullName>
    </recommendedName>
</protein>
<dbReference type="Gene3D" id="3.30.50.10">
    <property type="entry name" value="Erythroid Transcription Factor GATA-1, subunit A"/>
    <property type="match status" value="1"/>
</dbReference>
<keyword evidence="3 6" id="KW-0863">Zinc-finger</keyword>
<dbReference type="FunFam" id="3.30.50.10:FF:000007">
    <property type="entry name" value="Nitrogen regulatory AreA, N-terminal"/>
    <property type="match status" value="1"/>
</dbReference>
<dbReference type="PRINTS" id="PR00619">
    <property type="entry name" value="GATAZNFINGER"/>
</dbReference>
<dbReference type="EMBL" id="JAEPRC010000105">
    <property type="protein sequence ID" value="KAG2208854.1"/>
    <property type="molecule type" value="Genomic_DNA"/>
</dbReference>
<dbReference type="PANTHER" id="PTHR10071">
    <property type="entry name" value="TRANSCRIPTION FACTOR GATA FAMILY MEMBER"/>
    <property type="match status" value="1"/>
</dbReference>
<feature type="region of interest" description="Disordered" evidence="7">
    <location>
        <begin position="257"/>
        <end position="315"/>
    </location>
</feature>
<keyword evidence="10" id="KW-1185">Reference proteome</keyword>
<feature type="compositionally biased region" description="Basic residues" evidence="7">
    <location>
        <begin position="161"/>
        <end position="181"/>
    </location>
</feature>
<evidence type="ECO:0000256" key="4">
    <source>
        <dbReference type="ARBA" id="ARBA00022833"/>
    </source>
</evidence>
<dbReference type="GO" id="GO:0005634">
    <property type="term" value="C:nucleus"/>
    <property type="evidence" value="ECO:0007669"/>
    <property type="project" value="UniProtKB-SubCell"/>
</dbReference>
<dbReference type="PROSITE" id="PS00344">
    <property type="entry name" value="GATA_ZN_FINGER_1"/>
    <property type="match status" value="1"/>
</dbReference>
<evidence type="ECO:0000256" key="7">
    <source>
        <dbReference type="SAM" id="MobiDB-lite"/>
    </source>
</evidence>
<reference evidence="9" key="1">
    <citation type="submission" date="2020-12" db="EMBL/GenBank/DDBJ databases">
        <title>Metabolic potential, ecology and presence of endohyphal bacteria is reflected in genomic diversity of Mucoromycotina.</title>
        <authorList>
            <person name="Muszewska A."/>
            <person name="Okrasinska A."/>
            <person name="Steczkiewicz K."/>
            <person name="Drgas O."/>
            <person name="Orlowska M."/>
            <person name="Perlinska-Lenart U."/>
            <person name="Aleksandrzak-Piekarczyk T."/>
            <person name="Szatraj K."/>
            <person name="Zielenkiewicz U."/>
            <person name="Pilsyk S."/>
            <person name="Malc E."/>
            <person name="Mieczkowski P."/>
            <person name="Kruszewska J.S."/>
            <person name="Biernat P."/>
            <person name="Pawlowska J."/>
        </authorList>
    </citation>
    <scope>NUCLEOTIDE SEQUENCE</scope>
    <source>
        <strain evidence="9">CBS 226.32</strain>
    </source>
</reference>
<feature type="region of interest" description="Disordered" evidence="7">
    <location>
        <begin position="155"/>
        <end position="213"/>
    </location>
</feature>
<feature type="compositionally biased region" description="Basic residues" evidence="7">
    <location>
        <begin position="288"/>
        <end position="299"/>
    </location>
</feature>
<name>A0A8H7VC01_9FUNG</name>
<comment type="caution">
    <text evidence="9">The sequence shown here is derived from an EMBL/GenBank/DDBJ whole genome shotgun (WGS) entry which is preliminary data.</text>
</comment>
<proteinExistence type="predicted"/>
<dbReference type="CDD" id="cd00202">
    <property type="entry name" value="ZnF_GATA"/>
    <property type="match status" value="1"/>
</dbReference>
<comment type="subcellular location">
    <subcellularLocation>
        <location evidence="1">Nucleus</location>
    </subcellularLocation>
</comment>
<evidence type="ECO:0000256" key="5">
    <source>
        <dbReference type="ARBA" id="ARBA00023242"/>
    </source>
</evidence>
<feature type="compositionally biased region" description="Polar residues" evidence="7">
    <location>
        <begin position="203"/>
        <end position="213"/>
    </location>
</feature>
<dbReference type="Pfam" id="PF00320">
    <property type="entry name" value="GATA"/>
    <property type="match status" value="1"/>
</dbReference>
<dbReference type="PROSITE" id="PS50114">
    <property type="entry name" value="GATA_ZN_FINGER_2"/>
    <property type="match status" value="1"/>
</dbReference>
<dbReference type="SUPFAM" id="SSF57716">
    <property type="entry name" value="Glucocorticoid receptor-like (DNA-binding domain)"/>
    <property type="match status" value="1"/>
</dbReference>
<dbReference type="OrthoDB" id="515401at2759"/>
<dbReference type="InterPro" id="IPR039355">
    <property type="entry name" value="Transcription_factor_GATA"/>
</dbReference>
<feature type="compositionally biased region" description="Low complexity" evidence="7">
    <location>
        <begin position="189"/>
        <end position="202"/>
    </location>
</feature>
<dbReference type="InterPro" id="IPR000679">
    <property type="entry name" value="Znf_GATA"/>
</dbReference>
<keyword evidence="5" id="KW-0539">Nucleus</keyword>
<keyword evidence="2" id="KW-0479">Metal-binding</keyword>
<dbReference type="SMART" id="SM00401">
    <property type="entry name" value="ZnF_GATA"/>
    <property type="match status" value="1"/>
</dbReference>
<organism evidence="9 10">
    <name type="scientific">Mucor plumbeus</name>
    <dbReference type="NCBI Taxonomy" id="97098"/>
    <lineage>
        <taxon>Eukaryota</taxon>
        <taxon>Fungi</taxon>
        <taxon>Fungi incertae sedis</taxon>
        <taxon>Mucoromycota</taxon>
        <taxon>Mucoromycotina</taxon>
        <taxon>Mucoromycetes</taxon>
        <taxon>Mucorales</taxon>
        <taxon>Mucorineae</taxon>
        <taxon>Mucoraceae</taxon>
        <taxon>Mucor</taxon>
    </lineage>
</organism>
<evidence type="ECO:0000313" key="9">
    <source>
        <dbReference type="EMBL" id="KAG2208854.1"/>
    </source>
</evidence>
<feature type="compositionally biased region" description="Polar residues" evidence="7">
    <location>
        <begin position="262"/>
        <end position="271"/>
    </location>
</feature>
<dbReference type="AlphaFoldDB" id="A0A8H7VC01"/>
<dbReference type="GO" id="GO:0000981">
    <property type="term" value="F:DNA-binding transcription factor activity, RNA polymerase II-specific"/>
    <property type="evidence" value="ECO:0007669"/>
    <property type="project" value="TreeGrafter"/>
</dbReference>
<dbReference type="Proteomes" id="UP000650833">
    <property type="component" value="Unassembled WGS sequence"/>
</dbReference>
<evidence type="ECO:0000256" key="1">
    <source>
        <dbReference type="ARBA" id="ARBA00004123"/>
    </source>
</evidence>
<feature type="region of interest" description="Disordered" evidence="7">
    <location>
        <begin position="102"/>
        <end position="123"/>
    </location>
</feature>
<dbReference type="PANTHER" id="PTHR10071:SF281">
    <property type="entry name" value="BOX A-BINDING FACTOR-RELATED"/>
    <property type="match status" value="1"/>
</dbReference>
<gene>
    <name evidence="9" type="ORF">INT46_003635</name>
</gene>
<dbReference type="InterPro" id="IPR013088">
    <property type="entry name" value="Znf_NHR/GATA"/>
</dbReference>
<feature type="compositionally biased region" description="Low complexity" evidence="7">
    <location>
        <begin position="102"/>
        <end position="116"/>
    </location>
</feature>
<dbReference type="GO" id="GO:0008270">
    <property type="term" value="F:zinc ion binding"/>
    <property type="evidence" value="ECO:0007669"/>
    <property type="project" value="UniProtKB-KW"/>
</dbReference>
<dbReference type="GO" id="GO:0045944">
    <property type="term" value="P:positive regulation of transcription by RNA polymerase II"/>
    <property type="evidence" value="ECO:0007669"/>
    <property type="project" value="TreeGrafter"/>
</dbReference>
<dbReference type="GO" id="GO:0000978">
    <property type="term" value="F:RNA polymerase II cis-regulatory region sequence-specific DNA binding"/>
    <property type="evidence" value="ECO:0007669"/>
    <property type="project" value="TreeGrafter"/>
</dbReference>
<evidence type="ECO:0000256" key="2">
    <source>
        <dbReference type="ARBA" id="ARBA00022723"/>
    </source>
</evidence>
<feature type="compositionally biased region" description="Low complexity" evidence="7">
    <location>
        <begin position="306"/>
        <end position="315"/>
    </location>
</feature>